<dbReference type="InterPro" id="IPR050916">
    <property type="entry name" value="SCAN-C2H2_zinc_finger"/>
</dbReference>
<dbReference type="Ensembl" id="ENSACAT00000042832.1">
    <property type="protein sequence ID" value="ENSACAP00000040426.1"/>
    <property type="gene ID" value="ENSACAG00000043157.1"/>
</dbReference>
<accession>A0A803TYY6</accession>
<keyword evidence="4" id="KW-1185">Reference proteome</keyword>
<dbReference type="Proteomes" id="UP000001646">
    <property type="component" value="Unplaced"/>
</dbReference>
<dbReference type="PANTHER" id="PTHR45935">
    <property type="entry name" value="PROTEIN ZBED8-RELATED"/>
    <property type="match status" value="1"/>
</dbReference>
<evidence type="ECO:0000259" key="2">
    <source>
        <dbReference type="PROSITE" id="PS50804"/>
    </source>
</evidence>
<dbReference type="GeneTree" id="ENSGT00940000154715"/>
<protein>
    <recommendedName>
        <fullName evidence="2">SCAN box domain-containing protein</fullName>
    </recommendedName>
</protein>
<evidence type="ECO:0000313" key="4">
    <source>
        <dbReference type="Proteomes" id="UP000001646"/>
    </source>
</evidence>
<sequence>MEGEEPAASQLEVCFSTIEEENNKAFWENPWRKDQESSPLHPVLQGQRFQHFRYEEALGPREVCSRLHSLCRLWLKPERHSKAEMLDLVLLEHRGSKRDPDLTRRRGVAPSLHTSKMPQGLEAMLTLQLTC</sequence>
<keyword evidence="1" id="KW-0539">Nucleus</keyword>
<organism evidence="3 4">
    <name type="scientific">Anolis carolinensis</name>
    <name type="common">Green anole</name>
    <name type="synonym">American chameleon</name>
    <dbReference type="NCBI Taxonomy" id="28377"/>
    <lineage>
        <taxon>Eukaryota</taxon>
        <taxon>Metazoa</taxon>
        <taxon>Chordata</taxon>
        <taxon>Craniata</taxon>
        <taxon>Vertebrata</taxon>
        <taxon>Euteleostomi</taxon>
        <taxon>Lepidosauria</taxon>
        <taxon>Squamata</taxon>
        <taxon>Bifurcata</taxon>
        <taxon>Unidentata</taxon>
        <taxon>Episquamata</taxon>
        <taxon>Toxicofera</taxon>
        <taxon>Iguania</taxon>
        <taxon>Dactyloidae</taxon>
        <taxon>Anolis</taxon>
    </lineage>
</organism>
<name>A0A803TYY6_ANOCA</name>
<dbReference type="InterPro" id="IPR038269">
    <property type="entry name" value="SCAN_sf"/>
</dbReference>
<reference evidence="3" key="1">
    <citation type="submission" date="2009-12" db="EMBL/GenBank/DDBJ databases">
        <title>The Genome Sequence of Anolis carolinensis (Green Anole Lizard).</title>
        <authorList>
            <consortium name="The Genome Sequencing Platform"/>
            <person name="Di Palma F."/>
            <person name="Alfoldi J."/>
            <person name="Heiman D."/>
            <person name="Young S."/>
            <person name="Grabherr M."/>
            <person name="Johnson J."/>
            <person name="Lander E.S."/>
            <person name="Lindblad-Toh K."/>
        </authorList>
    </citation>
    <scope>NUCLEOTIDE SEQUENCE [LARGE SCALE GENOMIC DNA]</scope>
    <source>
        <strain evidence="3">JBL SC #1</strain>
    </source>
</reference>
<dbReference type="SUPFAM" id="SSF47353">
    <property type="entry name" value="Retrovirus capsid dimerization domain-like"/>
    <property type="match status" value="1"/>
</dbReference>
<evidence type="ECO:0000256" key="1">
    <source>
        <dbReference type="ARBA" id="ARBA00023242"/>
    </source>
</evidence>
<reference evidence="3" key="2">
    <citation type="submission" date="2025-08" db="UniProtKB">
        <authorList>
            <consortium name="Ensembl"/>
        </authorList>
    </citation>
    <scope>IDENTIFICATION</scope>
</reference>
<dbReference type="SMART" id="SM00431">
    <property type="entry name" value="SCAN"/>
    <property type="match status" value="1"/>
</dbReference>
<reference evidence="3" key="3">
    <citation type="submission" date="2025-09" db="UniProtKB">
        <authorList>
            <consortium name="Ensembl"/>
        </authorList>
    </citation>
    <scope>IDENTIFICATION</scope>
</reference>
<dbReference type="AlphaFoldDB" id="A0A803TYY6"/>
<dbReference type="Gene3D" id="1.10.4020.10">
    <property type="entry name" value="DNA breaking-rejoining enzymes"/>
    <property type="match status" value="1"/>
</dbReference>
<evidence type="ECO:0000313" key="3">
    <source>
        <dbReference type="Ensembl" id="ENSACAP00000040426.1"/>
    </source>
</evidence>
<feature type="domain" description="SCAN box" evidence="2">
    <location>
        <begin position="47"/>
        <end position="93"/>
    </location>
</feature>
<dbReference type="InterPro" id="IPR003309">
    <property type="entry name" value="SCAN_dom"/>
</dbReference>
<proteinExistence type="predicted"/>
<dbReference type="InParanoid" id="A0A803TYY6"/>
<dbReference type="PANTHER" id="PTHR45935:SF15">
    <property type="entry name" value="SCAN BOX DOMAIN-CONTAINING PROTEIN"/>
    <property type="match status" value="1"/>
</dbReference>
<dbReference type="PROSITE" id="PS50804">
    <property type="entry name" value="SCAN_BOX"/>
    <property type="match status" value="1"/>
</dbReference>
<dbReference type="Pfam" id="PF02023">
    <property type="entry name" value="SCAN"/>
    <property type="match status" value="1"/>
</dbReference>